<dbReference type="OrthoDB" id="370884at2759"/>
<dbReference type="GO" id="GO:0031505">
    <property type="term" value="P:fungal-type cell wall organization"/>
    <property type="evidence" value="ECO:0007669"/>
    <property type="project" value="TreeGrafter"/>
</dbReference>
<dbReference type="Pfam" id="PF00173">
    <property type="entry name" value="Cyt-b5"/>
    <property type="match status" value="1"/>
</dbReference>
<dbReference type="InterPro" id="IPR027417">
    <property type="entry name" value="P-loop_NTPase"/>
</dbReference>
<dbReference type="PROSITE" id="PS50255">
    <property type="entry name" value="CYTOCHROME_B5_2"/>
    <property type="match status" value="1"/>
</dbReference>
<dbReference type="GO" id="GO:0016459">
    <property type="term" value="C:myosin complex"/>
    <property type="evidence" value="ECO:0007669"/>
    <property type="project" value="UniProtKB-KW"/>
</dbReference>
<dbReference type="GO" id="GO:0003779">
    <property type="term" value="F:actin binding"/>
    <property type="evidence" value="ECO:0007669"/>
    <property type="project" value="UniProtKB-KW"/>
</dbReference>
<evidence type="ECO:0000313" key="19">
    <source>
        <dbReference type="Proteomes" id="UP000654370"/>
    </source>
</evidence>
<dbReference type="InterPro" id="IPR014876">
    <property type="entry name" value="DEK_C"/>
</dbReference>
<feature type="domain" description="Myosin motor" evidence="16">
    <location>
        <begin position="7"/>
        <end position="752"/>
    </location>
</feature>
<dbReference type="PANTHER" id="PTHR22914:SF13">
    <property type="entry name" value="CHITIN SYNTHASE"/>
    <property type="match status" value="1"/>
</dbReference>
<dbReference type="EC" id="2.4.1.16" evidence="2"/>
<evidence type="ECO:0000256" key="1">
    <source>
        <dbReference type="ARBA" id="ARBA00004651"/>
    </source>
</evidence>
<dbReference type="InterPro" id="IPR036961">
    <property type="entry name" value="Kinesin_motor_dom_sf"/>
</dbReference>
<dbReference type="GO" id="GO:0005524">
    <property type="term" value="F:ATP binding"/>
    <property type="evidence" value="ECO:0007669"/>
    <property type="project" value="UniProtKB-UniRule"/>
</dbReference>
<organism evidence="18 19">
    <name type="scientific">Mortierella isabellina</name>
    <name type="common">Filamentous fungus</name>
    <name type="synonym">Umbelopsis isabellina</name>
    <dbReference type="NCBI Taxonomy" id="91625"/>
    <lineage>
        <taxon>Eukaryota</taxon>
        <taxon>Fungi</taxon>
        <taxon>Fungi incertae sedis</taxon>
        <taxon>Mucoromycota</taxon>
        <taxon>Mucoromycotina</taxon>
        <taxon>Umbelopsidomycetes</taxon>
        <taxon>Umbelopsidales</taxon>
        <taxon>Umbelopsidaceae</taxon>
        <taxon>Umbelopsis</taxon>
    </lineage>
</organism>
<dbReference type="EMBL" id="JAEPQZ010000015">
    <property type="protein sequence ID" value="KAG2173097.1"/>
    <property type="molecule type" value="Genomic_DNA"/>
</dbReference>
<proteinExistence type="inferred from homology"/>
<feature type="region of interest" description="Disordered" evidence="13">
    <location>
        <begin position="758"/>
        <end position="778"/>
    </location>
</feature>
<dbReference type="InterPro" id="IPR029044">
    <property type="entry name" value="Nucleotide-diphossugar_trans"/>
</dbReference>
<evidence type="ECO:0000259" key="15">
    <source>
        <dbReference type="PROSITE" id="PS50255"/>
    </source>
</evidence>
<feature type="transmembrane region" description="Helical" evidence="14">
    <location>
        <begin position="870"/>
        <end position="887"/>
    </location>
</feature>
<name>A0A8H7PFP2_MORIS</name>
<evidence type="ECO:0000256" key="5">
    <source>
        <dbReference type="ARBA" id="ARBA00022679"/>
    </source>
</evidence>
<evidence type="ECO:0000256" key="4">
    <source>
        <dbReference type="ARBA" id="ARBA00022676"/>
    </source>
</evidence>
<dbReference type="SMART" id="SM01117">
    <property type="entry name" value="Cyt-b5"/>
    <property type="match status" value="2"/>
</dbReference>
<dbReference type="PROSITE" id="PS51998">
    <property type="entry name" value="DEK_C"/>
    <property type="match status" value="1"/>
</dbReference>
<keyword evidence="6 14" id="KW-0812">Transmembrane</keyword>
<evidence type="ECO:0000256" key="6">
    <source>
        <dbReference type="ARBA" id="ARBA00022692"/>
    </source>
</evidence>
<comment type="similarity">
    <text evidence="12">Belongs to the TRAFAC class myosin-kinesin ATPase superfamily. Myosin family.</text>
</comment>
<keyword evidence="12" id="KW-0067">ATP-binding</keyword>
<dbReference type="GO" id="GO:0030428">
    <property type="term" value="C:cell septum"/>
    <property type="evidence" value="ECO:0007669"/>
    <property type="project" value="TreeGrafter"/>
</dbReference>
<evidence type="ECO:0000256" key="9">
    <source>
        <dbReference type="ARBA" id="ARBA00023136"/>
    </source>
</evidence>
<dbReference type="GO" id="GO:0006031">
    <property type="term" value="P:chitin biosynthetic process"/>
    <property type="evidence" value="ECO:0007669"/>
    <property type="project" value="TreeGrafter"/>
</dbReference>
<feature type="binding site" evidence="12">
    <location>
        <begin position="109"/>
        <end position="116"/>
    </location>
    <ligand>
        <name>ATP</name>
        <dbReference type="ChEBI" id="CHEBI:30616"/>
    </ligand>
</feature>
<keyword evidence="5" id="KW-0808">Transferase</keyword>
<dbReference type="SUPFAM" id="SSF53448">
    <property type="entry name" value="Nucleotide-diphospho-sugar transferases"/>
    <property type="match status" value="1"/>
</dbReference>
<keyword evidence="7 14" id="KW-1133">Transmembrane helix</keyword>
<dbReference type="SUPFAM" id="SSF52540">
    <property type="entry name" value="P-loop containing nucleoside triphosphate hydrolases"/>
    <property type="match status" value="1"/>
</dbReference>
<evidence type="ECO:0000256" key="11">
    <source>
        <dbReference type="ARBA" id="ARBA00023180"/>
    </source>
</evidence>
<evidence type="ECO:0000313" key="18">
    <source>
        <dbReference type="EMBL" id="KAG2173097.1"/>
    </source>
</evidence>
<evidence type="ECO:0000256" key="7">
    <source>
        <dbReference type="ARBA" id="ARBA00022989"/>
    </source>
</evidence>
<dbReference type="InterPro" id="IPR036400">
    <property type="entry name" value="Cyt_B5-like_heme/steroid_sf"/>
</dbReference>
<feature type="domain" description="Cytochrome b5 heme-binding" evidence="15">
    <location>
        <begin position="935"/>
        <end position="995"/>
    </location>
</feature>
<dbReference type="InterPro" id="IPR001199">
    <property type="entry name" value="Cyt_B5-like_heme/steroid-bd"/>
</dbReference>
<evidence type="ECO:0000256" key="14">
    <source>
        <dbReference type="SAM" id="Phobius"/>
    </source>
</evidence>
<dbReference type="Pfam" id="PF03142">
    <property type="entry name" value="Chitin_synth_2"/>
    <property type="match status" value="1"/>
</dbReference>
<reference evidence="18" key="1">
    <citation type="submission" date="2020-12" db="EMBL/GenBank/DDBJ databases">
        <title>Metabolic potential, ecology and presence of endohyphal bacteria is reflected in genomic diversity of Mucoromycotina.</title>
        <authorList>
            <person name="Muszewska A."/>
            <person name="Okrasinska A."/>
            <person name="Steczkiewicz K."/>
            <person name="Drgas O."/>
            <person name="Orlowska M."/>
            <person name="Perlinska-Lenart U."/>
            <person name="Aleksandrzak-Piekarczyk T."/>
            <person name="Szatraj K."/>
            <person name="Zielenkiewicz U."/>
            <person name="Pilsyk S."/>
            <person name="Malc E."/>
            <person name="Mieczkowski P."/>
            <person name="Kruszewska J.S."/>
            <person name="Biernat P."/>
            <person name="Pawlowska J."/>
        </authorList>
    </citation>
    <scope>NUCLEOTIDE SEQUENCE</scope>
    <source>
        <strain evidence="18">WA0000067209</strain>
    </source>
</reference>
<evidence type="ECO:0000256" key="3">
    <source>
        <dbReference type="ARBA" id="ARBA00022475"/>
    </source>
</evidence>
<dbReference type="Gene3D" id="3.90.550.10">
    <property type="entry name" value="Spore Coat Polysaccharide Biosynthesis Protein SpsA, Chain A"/>
    <property type="match status" value="1"/>
</dbReference>
<evidence type="ECO:0000256" key="8">
    <source>
        <dbReference type="ARBA" id="ARBA00023123"/>
    </source>
</evidence>
<dbReference type="Gene3D" id="1.20.120.720">
    <property type="entry name" value="Myosin VI head, motor domain, U50 subdomain"/>
    <property type="match status" value="1"/>
</dbReference>
<dbReference type="Gene3D" id="3.40.850.10">
    <property type="entry name" value="Kinesin motor domain"/>
    <property type="match status" value="1"/>
</dbReference>
<dbReference type="PRINTS" id="PR00193">
    <property type="entry name" value="MYOSINHEAVY"/>
</dbReference>
<feature type="region of interest" description="Disordered" evidence="13">
    <location>
        <begin position="1743"/>
        <end position="1764"/>
    </location>
</feature>
<feature type="region of interest" description="Disordered" evidence="13">
    <location>
        <begin position="593"/>
        <end position="617"/>
    </location>
</feature>
<keyword evidence="10 12" id="KW-0505">Motor protein</keyword>
<feature type="transmembrane region" description="Helical" evidence="14">
    <location>
        <begin position="907"/>
        <end position="927"/>
    </location>
</feature>
<dbReference type="SMART" id="SM00242">
    <property type="entry name" value="MYSc"/>
    <property type="match status" value="1"/>
</dbReference>
<evidence type="ECO:0000259" key="16">
    <source>
        <dbReference type="PROSITE" id="PS51456"/>
    </source>
</evidence>
<evidence type="ECO:0000256" key="12">
    <source>
        <dbReference type="PROSITE-ProRule" id="PRU00782"/>
    </source>
</evidence>
<comment type="caution">
    <text evidence="18">The sequence shown here is derived from an EMBL/GenBank/DDBJ whole genome shotgun (WGS) entry which is preliminary data.</text>
</comment>
<dbReference type="InterPro" id="IPR001609">
    <property type="entry name" value="Myosin_head_motor_dom-like"/>
</dbReference>
<dbReference type="InterPro" id="IPR004835">
    <property type="entry name" value="Chitin_synth"/>
</dbReference>
<dbReference type="PANTHER" id="PTHR22914">
    <property type="entry name" value="CHITIN SYNTHASE"/>
    <property type="match status" value="1"/>
</dbReference>
<evidence type="ECO:0000256" key="13">
    <source>
        <dbReference type="SAM" id="MobiDB-lite"/>
    </source>
</evidence>
<feature type="domain" description="DEK-C" evidence="17">
    <location>
        <begin position="1812"/>
        <end position="1867"/>
    </location>
</feature>
<comment type="subcellular location">
    <subcellularLocation>
        <location evidence="1">Cell membrane</location>
        <topology evidence="1">Multi-pass membrane protein</topology>
    </subcellularLocation>
</comment>
<keyword evidence="9 14" id="KW-0472">Membrane</keyword>
<keyword evidence="4" id="KW-0328">Glycosyltransferase</keyword>
<dbReference type="GO" id="GO:0005886">
    <property type="term" value="C:plasma membrane"/>
    <property type="evidence" value="ECO:0007669"/>
    <property type="project" value="UniProtKB-SubCell"/>
</dbReference>
<dbReference type="PROSITE" id="PS51456">
    <property type="entry name" value="MYOSIN_MOTOR"/>
    <property type="match status" value="1"/>
</dbReference>
<dbReference type="Gene3D" id="1.10.10.820">
    <property type="match status" value="1"/>
</dbReference>
<feature type="region of interest" description="Actin-binding" evidence="12">
    <location>
        <begin position="632"/>
        <end position="654"/>
    </location>
</feature>
<keyword evidence="12" id="KW-0009">Actin-binding</keyword>
<dbReference type="Gene3D" id="1.20.58.530">
    <property type="match status" value="1"/>
</dbReference>
<dbReference type="Proteomes" id="UP000654370">
    <property type="component" value="Unassembled WGS sequence"/>
</dbReference>
<dbReference type="SUPFAM" id="SSF109715">
    <property type="entry name" value="DEK C-terminal domain"/>
    <property type="match status" value="1"/>
</dbReference>
<dbReference type="Gene3D" id="3.10.120.10">
    <property type="entry name" value="Cytochrome b5-like heme/steroid binding domain"/>
    <property type="match status" value="2"/>
</dbReference>
<feature type="transmembrane region" description="Helical" evidence="14">
    <location>
        <begin position="1570"/>
        <end position="1591"/>
    </location>
</feature>
<dbReference type="GO" id="GO:0003774">
    <property type="term" value="F:cytoskeletal motor activity"/>
    <property type="evidence" value="ECO:0007669"/>
    <property type="project" value="UniProtKB-UniRule"/>
</dbReference>
<sequence length="1870" mass="212362">MNSPIDGIKPDLCRLQNPSADSVTAALQSRFKRDLFYTRLGPHHLVVVCGYKPSESLNDYALKNNADAIYRDLDNRSIAMVQPHIYELAARVYYQLRRTGDDQTIILSGMTGSGKTTSHGHLLKQLLYLSAHTKKASKLQNQINNSQIILQQFGSSRTLQNTTASGFGHFQELQYNERGRIIGLKTLTYNLDKSRVTQVPVNERNFHIFYSLISGTSPEERTALRINYAPEYFVYLSQTRNTKAIDAADELAFADLKAALKICGFKSKVVTQMFQILAAILHIGNLQFVDPADSTQDSCSVKNTDILEIIANILGVAAGKLESTITYNLRYVGNELCTAFLNAQAAAQQRDSIARALYGAVFNWMVEMLNTKLCCMENDMYSFVGILDQFGYQNYKSNRFEAFTVNYANEFINVFLQQQRPQELLMAEDGIKDHVVNAVDAPDCMSLLTGSSGFFANSVGGLTATINKESARYLANESDATDANLLSLLSKLYSSHPCYIKSSQNFAFEINHFHGPVDYSVGSFLEKNTDIVSPDFINLLRTSSSNPFLVNIFQSDNVATKPHPHDERTIIKAQLPTRSMRAPSTKRSLRRKASNVTDAVNNNNNAMTKAPSADTKPEVGLTSTLDQLHDTLCSLIATVQDTRIHNVLHIRPNPAQAPDQFDAQTVKAQVQAFDISNLCDRYRPGYVNMYTIPEFLARYPTLIEDLPEEIDDLTKVETLMQNHEWKAQDVVIGHQHIWMTFEFWKSIEDDKRRLEKEERETIKGTEIESAPSEAPREYAHNSHDMYSSKFDSQLLPPLPGFHDDKGSYVGSDEEAKKYEGSQWGEESEWGAKALAEGYGPNMDMSQMVDDYRDIQQEQVEEMPISAVRIWWVRFVWFMTWFIPSKFLQWFGKMKRQDVQMAWREKLVLCMLIFLFSALTLFFIAGFGELVCPGTKTLYSTQDVANHNLINDFYVSVRGKVYDMTKFVVTDHGTGQYASTRSSLEPLAGQDLSSSFPIPLTAACPGLVTDDLVKVTPNDTQVISSFVHYSGSQQPDLRLTKLKDNNWYWDYFLPVMNLYKKGDLVIPMKTIQDDYNNWGRLIVSLDDKVYDFTNYMNTAKYYPESAPGVPNYRYLDPVVETIFTKFGGSDATSEWNKYKKTMQPDVLTQNQNCMDNVFYIGRLDYRDDPRCTFTNYLLLAFALVMCLVTLIKFLAALQFGGVPTPEEYDKFVIVQVPCYTEDEESIRKTINSITTMNYDDKRKLLFLIADGMIMGSGNDRPTPRIVLDILGHDPKMDPEPLMFKSIGEGSKQLNYGKIYSGLYEHEGHVVPYIVVVKVGKASERSKPGNRGKRDSQIICMNFLNKVHFESEMTPLELEIYHNIKNVIGVDPSFYEYVLMIDSDTEVMPDALTRMISCLLHDGKIIGICGETSLGNEDNSWTTMIQVYEYYISHHLSKAFESLFGSVTCLPGCFCMYRIRTPNKNLPLIISPKVITEYSENHVDTLHKKNLLHLGEDRYLTTLMMKHFPQYKMTFTPHAQCKTIAPDRWKVLLSQRRRWINSTIHNLLELVLLPELCGFCCLSMRFVVMIDLIGTLTLPSSVLYLIYLIYVVASHTGPIPVIALSMLAGIYGLQALIFIIKRQWQHIGWMIIYVLAIPIFSFFIPIYSFWHFDDFSWGNTRVIAGDKKKQIIVADDEKFDEKMIPLKKWSTYEQELWEKDSFESAKTGLTAHTYRSHYTHASQNASYRPTGEGFDYYRDSVKTHMEDRRSKAGSRSHHAGSAAGSVAGSDYHAYPRPPMSVHSFGHSEMMQRPPSNFDASVMSIPALSNHSTGFPSDREIVAEVRNILATANLMTVTKKQVREQLSLFFGVDLVCKKDFIGASIEHILQGKM</sequence>
<dbReference type="Gene3D" id="1.10.10.60">
    <property type="entry name" value="Homeodomain-like"/>
    <property type="match status" value="1"/>
</dbReference>
<dbReference type="GO" id="GO:0004100">
    <property type="term" value="F:chitin synthase activity"/>
    <property type="evidence" value="ECO:0007669"/>
    <property type="project" value="UniProtKB-EC"/>
</dbReference>
<keyword evidence="8 12" id="KW-0518">Myosin</keyword>
<evidence type="ECO:0000259" key="17">
    <source>
        <dbReference type="PROSITE" id="PS51998"/>
    </source>
</evidence>
<accession>A0A8H7PFP2</accession>
<feature type="transmembrane region" description="Helical" evidence="14">
    <location>
        <begin position="1175"/>
        <end position="1194"/>
    </location>
</feature>
<gene>
    <name evidence="18" type="ORF">INT43_004470</name>
</gene>
<keyword evidence="12" id="KW-0547">Nucleotide-binding</keyword>
<protein>
    <recommendedName>
        <fullName evidence="2">chitin synthase</fullName>
        <ecNumber evidence="2">2.4.1.16</ecNumber>
    </recommendedName>
</protein>
<keyword evidence="11" id="KW-0325">Glycoprotein</keyword>
<keyword evidence="19" id="KW-1185">Reference proteome</keyword>
<feature type="transmembrane region" description="Helical" evidence="14">
    <location>
        <begin position="1625"/>
        <end position="1648"/>
    </location>
</feature>
<evidence type="ECO:0000256" key="2">
    <source>
        <dbReference type="ARBA" id="ARBA00012543"/>
    </source>
</evidence>
<keyword evidence="3" id="KW-1003">Cell membrane</keyword>
<feature type="transmembrane region" description="Helical" evidence="14">
    <location>
        <begin position="1597"/>
        <end position="1618"/>
    </location>
</feature>
<dbReference type="Pfam" id="PF08766">
    <property type="entry name" value="DEK_C"/>
    <property type="match status" value="1"/>
</dbReference>
<evidence type="ECO:0000256" key="10">
    <source>
        <dbReference type="ARBA" id="ARBA00023175"/>
    </source>
</evidence>
<dbReference type="SUPFAM" id="SSF55856">
    <property type="entry name" value="Cytochrome b5-like heme/steroid binding domain"/>
    <property type="match status" value="1"/>
</dbReference>
<dbReference type="Pfam" id="PF00063">
    <property type="entry name" value="Myosin_head"/>
    <property type="match status" value="1"/>
</dbReference>